<organism evidence="1 2">
    <name type="scientific">Ambispora leptoticha</name>
    <dbReference type="NCBI Taxonomy" id="144679"/>
    <lineage>
        <taxon>Eukaryota</taxon>
        <taxon>Fungi</taxon>
        <taxon>Fungi incertae sedis</taxon>
        <taxon>Mucoromycota</taxon>
        <taxon>Glomeromycotina</taxon>
        <taxon>Glomeromycetes</taxon>
        <taxon>Archaeosporales</taxon>
        <taxon>Ambisporaceae</taxon>
        <taxon>Ambispora</taxon>
    </lineage>
</organism>
<dbReference type="EMBL" id="CAJVPS010002969">
    <property type="protein sequence ID" value="CAG8579942.1"/>
    <property type="molecule type" value="Genomic_DNA"/>
</dbReference>
<protein>
    <submittedName>
        <fullName evidence="1">10335_t:CDS:1</fullName>
    </submittedName>
</protein>
<evidence type="ECO:0000313" key="1">
    <source>
        <dbReference type="EMBL" id="CAG8579942.1"/>
    </source>
</evidence>
<dbReference type="Proteomes" id="UP000789508">
    <property type="component" value="Unassembled WGS sequence"/>
</dbReference>
<reference evidence="1" key="1">
    <citation type="submission" date="2021-06" db="EMBL/GenBank/DDBJ databases">
        <authorList>
            <person name="Kallberg Y."/>
            <person name="Tangrot J."/>
            <person name="Rosling A."/>
        </authorList>
    </citation>
    <scope>NUCLEOTIDE SEQUENCE</scope>
    <source>
        <strain evidence="1">FL130A</strain>
    </source>
</reference>
<gene>
    <name evidence="1" type="ORF">ALEPTO_LOCUS7208</name>
</gene>
<name>A0A9N9BXA0_9GLOM</name>
<keyword evidence="2" id="KW-1185">Reference proteome</keyword>
<accession>A0A9N9BXA0</accession>
<sequence>MTDYILFTSEFMRREIPELRMVEVIPIFGKLNYVFLSKLSQKVGIKYRFLLDKDNHLIERAKKIEKGEIKEGVKLKNCKHEPQKCTREKVHKNFWDIHTKGRLEEKEEDIIYDSEGGEID</sequence>
<evidence type="ECO:0000313" key="2">
    <source>
        <dbReference type="Proteomes" id="UP000789508"/>
    </source>
</evidence>
<proteinExistence type="predicted"/>
<dbReference type="AlphaFoldDB" id="A0A9N9BXA0"/>
<comment type="caution">
    <text evidence="1">The sequence shown here is derived from an EMBL/GenBank/DDBJ whole genome shotgun (WGS) entry which is preliminary data.</text>
</comment>